<accession>A0AAV6S3L3</accession>
<feature type="compositionally biased region" description="Polar residues" evidence="1">
    <location>
        <begin position="17"/>
        <end position="35"/>
    </location>
</feature>
<protein>
    <submittedName>
        <fullName evidence="2">Uncharacterized protein</fullName>
    </submittedName>
</protein>
<keyword evidence="3" id="KW-1185">Reference proteome</keyword>
<feature type="region of interest" description="Disordered" evidence="1">
    <location>
        <begin position="1"/>
        <end position="41"/>
    </location>
</feature>
<evidence type="ECO:0000313" key="3">
    <source>
        <dbReference type="Proteomes" id="UP000693946"/>
    </source>
</evidence>
<dbReference type="AlphaFoldDB" id="A0AAV6S3L3"/>
<name>A0AAV6S3L3_SOLSE</name>
<proteinExistence type="predicted"/>
<sequence length="87" mass="9577">MKASVVALSEQEEGRQAGSTPKFGSSVRTNNATVTESRERKRERALISLSLDRRPQTLRSGNTSLFGLAKMLHNDAPASIQTCHHKQ</sequence>
<evidence type="ECO:0000256" key="1">
    <source>
        <dbReference type="SAM" id="MobiDB-lite"/>
    </source>
</evidence>
<evidence type="ECO:0000313" key="2">
    <source>
        <dbReference type="EMBL" id="KAG7511979.1"/>
    </source>
</evidence>
<dbReference type="Proteomes" id="UP000693946">
    <property type="component" value="Linkage Group LG15"/>
</dbReference>
<dbReference type="EMBL" id="JAGKHQ010000007">
    <property type="protein sequence ID" value="KAG7511979.1"/>
    <property type="molecule type" value="Genomic_DNA"/>
</dbReference>
<reference evidence="2 3" key="1">
    <citation type="journal article" date="2021" name="Sci. Rep.">
        <title>Chromosome anchoring in Senegalese sole (Solea senegalensis) reveals sex-associated markers and genome rearrangements in flatfish.</title>
        <authorList>
            <person name="Guerrero-Cozar I."/>
            <person name="Gomez-Garrido J."/>
            <person name="Berbel C."/>
            <person name="Martinez-Blanch J.F."/>
            <person name="Alioto T."/>
            <person name="Claros M.G."/>
            <person name="Gagnaire P.A."/>
            <person name="Manchado M."/>
        </authorList>
    </citation>
    <scope>NUCLEOTIDE SEQUENCE [LARGE SCALE GENOMIC DNA]</scope>
    <source>
        <strain evidence="2">Sse05_10M</strain>
    </source>
</reference>
<gene>
    <name evidence="2" type="ORF">JOB18_016219</name>
</gene>
<organism evidence="2 3">
    <name type="scientific">Solea senegalensis</name>
    <name type="common">Senegalese sole</name>
    <dbReference type="NCBI Taxonomy" id="28829"/>
    <lineage>
        <taxon>Eukaryota</taxon>
        <taxon>Metazoa</taxon>
        <taxon>Chordata</taxon>
        <taxon>Craniata</taxon>
        <taxon>Vertebrata</taxon>
        <taxon>Euteleostomi</taxon>
        <taxon>Actinopterygii</taxon>
        <taxon>Neopterygii</taxon>
        <taxon>Teleostei</taxon>
        <taxon>Neoteleostei</taxon>
        <taxon>Acanthomorphata</taxon>
        <taxon>Carangaria</taxon>
        <taxon>Pleuronectiformes</taxon>
        <taxon>Pleuronectoidei</taxon>
        <taxon>Soleidae</taxon>
        <taxon>Solea</taxon>
    </lineage>
</organism>
<comment type="caution">
    <text evidence="2">The sequence shown here is derived from an EMBL/GenBank/DDBJ whole genome shotgun (WGS) entry which is preliminary data.</text>
</comment>